<protein>
    <recommendedName>
        <fullName evidence="2">AIG1-type G domain-containing protein</fullName>
    </recommendedName>
</protein>
<organism evidence="3">
    <name type="scientific">Arabidopsis thaliana</name>
    <name type="common">Mouse-ear cress</name>
    <dbReference type="NCBI Taxonomy" id="3702"/>
    <lineage>
        <taxon>Eukaryota</taxon>
        <taxon>Viridiplantae</taxon>
        <taxon>Streptophyta</taxon>
        <taxon>Embryophyta</taxon>
        <taxon>Tracheophyta</taxon>
        <taxon>Spermatophyta</taxon>
        <taxon>Magnoliopsida</taxon>
        <taxon>eudicotyledons</taxon>
        <taxon>Gunneridae</taxon>
        <taxon>Pentapetalae</taxon>
        <taxon>rosids</taxon>
        <taxon>malvids</taxon>
        <taxon>Brassicales</taxon>
        <taxon>Brassicaceae</taxon>
        <taxon>Camelineae</taxon>
        <taxon>Arabidopsis</taxon>
    </lineage>
</organism>
<dbReference type="EMBL" id="AB018117">
    <property type="protein sequence ID" value="BAA97161.1"/>
    <property type="molecule type" value="Genomic_DNA"/>
</dbReference>
<keyword evidence="1" id="KW-0547">Nucleotide-binding</keyword>
<evidence type="ECO:0000259" key="2">
    <source>
        <dbReference type="Pfam" id="PF04548"/>
    </source>
</evidence>
<dbReference type="SUPFAM" id="SSF52540">
    <property type="entry name" value="P-loop containing nucleoside triphosphate hydrolases"/>
    <property type="match status" value="1"/>
</dbReference>
<reference evidence="3" key="1">
    <citation type="journal article" date="2000" name="DNA Res.">
        <title>Structural analysis of Arabidopsis thaliana chromosome 5. X. Sequence features of the regions of 3,076,755 bp covered by sixty P1 and TAC clones.</title>
        <authorList>
            <person name="Sato S."/>
            <person name="Nakamura Y."/>
            <person name="Kaneko T."/>
            <person name="Katoh T."/>
            <person name="Asamizu E."/>
            <person name="Kotani H."/>
            <person name="Tabata S."/>
        </authorList>
    </citation>
    <scope>NUCLEOTIDE SEQUENCE [LARGE SCALE GENOMIC DNA]</scope>
</reference>
<evidence type="ECO:0000256" key="1">
    <source>
        <dbReference type="ARBA" id="ARBA00022741"/>
    </source>
</evidence>
<dbReference type="AlphaFoldDB" id="Q9LVT2"/>
<dbReference type="InterPro" id="IPR006703">
    <property type="entry name" value="G_AIG1"/>
</dbReference>
<reference key="2">
    <citation type="journal article" date="2000" name="Nature">
        <title>Sequence and analysis of chromosome 5 of the plant Arabidopsis thaliana.</title>
        <authorList>
            <consortium name="Kazusa DNA Research Institute"/>
            <consortium name="Cold Spring Harbor and Washington University in St Louis Sequencing Consortium"/>
            <consortium name="European Union Arabidopsis Genome Sequencing Consortium"/>
            <person name="Tabata S."/>
            <person name="Kaneko T."/>
            <person name="Nakamura Y."/>
            <person name="Kotani H."/>
            <person name="Kato T."/>
            <person name="Asamizu E."/>
            <person name="Miyajima N."/>
            <person name="Sasamoto S."/>
            <person name="Kimura T."/>
            <person name="Hosouchi T."/>
            <person name="Kawashima K."/>
            <person name="Kohara M."/>
            <person name="Matsumoto M."/>
            <person name="Matsuno A."/>
            <person name="Muraki A."/>
            <person name="Nakayama S."/>
            <person name="Nakazaki N."/>
            <person name="Naruo K."/>
            <person name="Okumura S."/>
            <person name="Shinpo S."/>
            <person name="Takeuchi C."/>
            <person name="Wada T."/>
            <person name="Watanabe A."/>
            <person name="Yamada M."/>
            <person name="Yasuda M."/>
            <person name="Sato S."/>
            <person name="de la Bastide M."/>
            <person name="Huang E."/>
            <person name="Spiegel L."/>
            <person name="Gnoj L."/>
            <person name="O'Shaughnessy A."/>
            <person name="Preston R."/>
            <person name="Habermann K."/>
            <person name="Murray J."/>
            <person name="Johnson D."/>
            <person name="Rohlfing T."/>
            <person name="Nelson J."/>
            <person name="Stoneking T."/>
            <person name="Pepin K."/>
            <person name="Spieth J."/>
            <person name="Sekhon M."/>
            <person name="Armstrong J."/>
            <person name="Becker M."/>
            <person name="Belter E."/>
            <person name="Cordum H."/>
            <person name="Cordes M."/>
            <person name="Courtney L."/>
            <person name="Courtney W."/>
            <person name="Dante M."/>
            <person name="Du H."/>
            <person name="Edwards J."/>
            <person name="Fryman J."/>
            <person name="Haakensen B."/>
            <person name="Lamar E."/>
            <person name="Latreille P."/>
            <person name="Leonard S."/>
            <person name="Meyer R."/>
            <person name="Mulvaney E."/>
            <person name="Ozersky P."/>
            <person name="Riley A."/>
            <person name="Strowmatt C."/>
            <person name="Wagner-McPherson C."/>
            <person name="Wollam A."/>
            <person name="Yoakum M."/>
            <person name="Bell M."/>
            <person name="Dedhia N."/>
            <person name="Parnell L."/>
            <person name="Shah R."/>
            <person name="Rodriguez M."/>
            <person name="See L.H."/>
            <person name="Vil D."/>
            <person name="Baker J."/>
            <person name="Kirchoff K."/>
            <person name="Toth K."/>
            <person name="King L."/>
            <person name="Bahret A."/>
            <person name="Miller B."/>
            <person name="Marra M."/>
            <person name="Martienssen R."/>
            <person name="McCombie W.R."/>
            <person name="Wilson R.K."/>
            <person name="Murphy G."/>
            <person name="Bancroft I."/>
            <person name="Volckaert G."/>
            <person name="Wambutt R."/>
            <person name="Dusterhoft A."/>
            <person name="Stiekema W."/>
            <person name="Pohl T."/>
            <person name="Entian K.D."/>
            <person name="Terryn N."/>
            <person name="Hartley N."/>
            <person name="Bent E."/>
            <person name="Johnson S."/>
            <person name="Langham S.A."/>
            <person name="McCullagh B."/>
            <person name="Robben J."/>
            <person name="Grymonprez B."/>
            <person name="Zimmermann W."/>
            <person name="Ramsperger U."/>
            <person name="Wedler H."/>
            <person name="Balke K."/>
            <person name="Wedler E."/>
            <person name="Peters S."/>
            <person name="van Staveren M."/>
            <person name="Dirkse W."/>
            <person name="Mooijman P."/>
            <person name="Lankhorst R.K."/>
            <person name="Weitzenegger T."/>
            <person name="Bothe G."/>
            <person name="Rose M."/>
            <person name="Hauf J."/>
            <person name="Berneiser S."/>
            <person name="Hempel S."/>
            <person name="Feldpausch M."/>
            <person name="Lamberth S."/>
            <person name="Villarroel R."/>
            <person name="Gielen J."/>
            <person name="Ardiles W."/>
            <person name="Bents O."/>
            <person name="Lemcke K."/>
            <person name="Kolesov G."/>
            <person name="Mayer K."/>
            <person name="Rudd S."/>
            <person name="Schoof H."/>
            <person name="Schueller C."/>
            <person name="Zaccaria P."/>
            <person name="Mewes H.W."/>
            <person name="Bevan M."/>
            <person name="Fransz P."/>
        </authorList>
    </citation>
    <scope>NUCLEOTIDE SEQUENCE [LARGE SCALE GENOMIC DNA]</scope>
    <source>
        <strain>cv. Columbia</strain>
    </source>
</reference>
<accession>Q9LVT2</accession>
<dbReference type="InterPro" id="IPR027417">
    <property type="entry name" value="P-loop_NTPase"/>
</dbReference>
<name>Q9LVT2_ARATH</name>
<sequence>MVILILIDHCLFELCNKRTECRDFVQMAEDPKMDGLTSESHPIQTIDLVGTTGSGETATANNIQGKKVVQSGTHATVVTMECQTYKVFTPDCPINNMIDTPGTNFLLCYT</sequence>
<dbReference type="Pfam" id="PF04548">
    <property type="entry name" value="AIG1"/>
    <property type="match status" value="1"/>
</dbReference>
<evidence type="ECO:0000313" key="3">
    <source>
        <dbReference type="EMBL" id="BAA97161.1"/>
    </source>
</evidence>
<dbReference type="ExpressionAtlas" id="Q9LVT2">
    <property type="expression patterns" value="baseline and differential"/>
</dbReference>
<dbReference type="GO" id="GO:0005525">
    <property type="term" value="F:GTP binding"/>
    <property type="evidence" value="ECO:0007669"/>
    <property type="project" value="InterPro"/>
</dbReference>
<proteinExistence type="predicted"/>
<dbReference type="TAIR" id="AT5G47260"/>
<dbReference type="Gene3D" id="3.40.50.300">
    <property type="entry name" value="P-loop containing nucleotide triphosphate hydrolases"/>
    <property type="match status" value="1"/>
</dbReference>
<feature type="domain" description="AIG1-type G" evidence="2">
    <location>
        <begin position="45"/>
        <end position="102"/>
    </location>
</feature>